<gene>
    <name evidence="1" type="ORF">KUCAC02_029876</name>
</gene>
<evidence type="ECO:0000313" key="1">
    <source>
        <dbReference type="EMBL" id="KAI4826428.1"/>
    </source>
</evidence>
<reference evidence="1" key="1">
    <citation type="submission" date="2022-05" db="EMBL/GenBank/DDBJ databases">
        <title>Chromosome-level genome of Chaenocephalus aceratus.</title>
        <authorList>
            <person name="Park H."/>
        </authorList>
    </citation>
    <scope>NUCLEOTIDE SEQUENCE</scope>
    <source>
        <strain evidence="1">KU_202001</strain>
    </source>
</reference>
<evidence type="ECO:0000313" key="2">
    <source>
        <dbReference type="Proteomes" id="UP001057452"/>
    </source>
</evidence>
<comment type="caution">
    <text evidence="1">The sequence shown here is derived from an EMBL/GenBank/DDBJ whole genome shotgun (WGS) entry which is preliminary data.</text>
</comment>
<organism evidence="1 2">
    <name type="scientific">Chaenocephalus aceratus</name>
    <name type="common">Blackfin icefish</name>
    <name type="synonym">Chaenichthys aceratus</name>
    <dbReference type="NCBI Taxonomy" id="36190"/>
    <lineage>
        <taxon>Eukaryota</taxon>
        <taxon>Metazoa</taxon>
        <taxon>Chordata</taxon>
        <taxon>Craniata</taxon>
        <taxon>Vertebrata</taxon>
        <taxon>Euteleostomi</taxon>
        <taxon>Actinopterygii</taxon>
        <taxon>Neopterygii</taxon>
        <taxon>Teleostei</taxon>
        <taxon>Neoteleostei</taxon>
        <taxon>Acanthomorphata</taxon>
        <taxon>Eupercaria</taxon>
        <taxon>Perciformes</taxon>
        <taxon>Notothenioidei</taxon>
        <taxon>Channichthyidae</taxon>
        <taxon>Chaenocephalus</taxon>
    </lineage>
</organism>
<protein>
    <submittedName>
        <fullName evidence="1">Uncharacterized protein</fullName>
    </submittedName>
</protein>
<dbReference type="EMBL" id="CM043789">
    <property type="protein sequence ID" value="KAI4826428.1"/>
    <property type="molecule type" value="Genomic_DNA"/>
</dbReference>
<sequence>MRCLNIFAIKEQVQTEDLFQHMRPSADDFKLFCEQLHQSEEQETKPKKSAILSVIEGHPHRYTPNTVQLDLPTPLTSLYQSSRLVLDLPALLEEGAKVVDELNLTPEQCLLVEEKTRKQWGLQNEDTAKKSYLVAMQDHHEDINVAASGLILNPELPWIGASQDGVVTGACHEPGILEIKCPFSAKDCSLLECTKDSWFCLTVPEGGDKLLIRTGILPELLGKWFTVPCFSPTATSDKTSEGH</sequence>
<proteinExistence type="predicted"/>
<keyword evidence="2" id="KW-1185">Reference proteome</keyword>
<dbReference type="Proteomes" id="UP001057452">
    <property type="component" value="Chromosome 5"/>
</dbReference>
<accession>A0ACB9XIF9</accession>
<name>A0ACB9XIF9_CHAAC</name>